<feature type="compositionally biased region" description="Polar residues" evidence="9">
    <location>
        <begin position="696"/>
        <end position="707"/>
    </location>
</feature>
<keyword evidence="4" id="KW-0819">tRNA processing</keyword>
<feature type="region of interest" description="Disordered" evidence="9">
    <location>
        <begin position="677"/>
        <end position="718"/>
    </location>
</feature>
<gene>
    <name evidence="11" type="ORF">HanXRQr2_Chr08g0324991</name>
</gene>
<dbReference type="EMBL" id="MNCJ02000323">
    <property type="protein sequence ID" value="KAF5794161.1"/>
    <property type="molecule type" value="Genomic_DNA"/>
</dbReference>
<evidence type="ECO:0000256" key="3">
    <source>
        <dbReference type="ARBA" id="ARBA00012740"/>
    </source>
</evidence>
<dbReference type="InterPro" id="IPR028883">
    <property type="entry name" value="tRNA_aden_deaminase"/>
</dbReference>
<dbReference type="Gramene" id="mRNA:HanXRQr2_Chr08g0324991">
    <property type="protein sequence ID" value="mRNA:HanXRQr2_Chr08g0324991"/>
    <property type="gene ID" value="HanXRQr2_Chr08g0324991"/>
</dbReference>
<dbReference type="Pfam" id="PF00383">
    <property type="entry name" value="dCMP_cyt_deam_1"/>
    <property type="match status" value="1"/>
</dbReference>
<dbReference type="SUPFAM" id="SSF53927">
    <property type="entry name" value="Cytidine deaminase-like"/>
    <property type="match status" value="1"/>
</dbReference>
<proteinExistence type="inferred from homology"/>
<dbReference type="Gene3D" id="3.40.140.10">
    <property type="entry name" value="Cytidine Deaminase, domain 2"/>
    <property type="match status" value="1"/>
</dbReference>
<feature type="compositionally biased region" description="Polar residues" evidence="9">
    <location>
        <begin position="633"/>
        <end position="654"/>
    </location>
</feature>
<dbReference type="Proteomes" id="UP000215914">
    <property type="component" value="Unassembled WGS sequence"/>
</dbReference>
<dbReference type="GO" id="GO:0002100">
    <property type="term" value="P:tRNA wobble adenosine to inosine editing"/>
    <property type="evidence" value="ECO:0007669"/>
    <property type="project" value="InterPro"/>
</dbReference>
<dbReference type="PANTHER" id="PTHR11079">
    <property type="entry name" value="CYTOSINE DEAMINASE FAMILY MEMBER"/>
    <property type="match status" value="1"/>
</dbReference>
<dbReference type="InterPro" id="IPR002125">
    <property type="entry name" value="CMP_dCMP_dom"/>
</dbReference>
<dbReference type="CDD" id="cd01285">
    <property type="entry name" value="nucleoside_deaminase"/>
    <property type="match status" value="1"/>
</dbReference>
<evidence type="ECO:0000259" key="10">
    <source>
        <dbReference type="PROSITE" id="PS51747"/>
    </source>
</evidence>
<evidence type="ECO:0000256" key="7">
    <source>
        <dbReference type="ARBA" id="ARBA00022833"/>
    </source>
</evidence>
<feature type="compositionally biased region" description="Basic and acidic residues" evidence="9">
    <location>
        <begin position="709"/>
        <end position="718"/>
    </location>
</feature>
<comment type="catalytic activity">
    <reaction evidence="8">
        <text>adenosine(34) in tRNA + H2O + H(+) = inosine(34) in tRNA + NH4(+)</text>
        <dbReference type="Rhea" id="RHEA:43168"/>
        <dbReference type="Rhea" id="RHEA-COMP:10373"/>
        <dbReference type="Rhea" id="RHEA-COMP:10374"/>
        <dbReference type="ChEBI" id="CHEBI:15377"/>
        <dbReference type="ChEBI" id="CHEBI:15378"/>
        <dbReference type="ChEBI" id="CHEBI:28938"/>
        <dbReference type="ChEBI" id="CHEBI:74411"/>
        <dbReference type="ChEBI" id="CHEBI:82852"/>
        <dbReference type="EC" id="3.5.4.33"/>
    </reaction>
</comment>
<feature type="compositionally biased region" description="Polar residues" evidence="9">
    <location>
        <begin position="497"/>
        <end position="507"/>
    </location>
</feature>
<evidence type="ECO:0000256" key="8">
    <source>
        <dbReference type="ARBA" id="ARBA00048045"/>
    </source>
</evidence>
<evidence type="ECO:0000256" key="9">
    <source>
        <dbReference type="SAM" id="MobiDB-lite"/>
    </source>
</evidence>
<keyword evidence="7" id="KW-0862">Zinc</keyword>
<evidence type="ECO:0000313" key="12">
    <source>
        <dbReference type="Proteomes" id="UP000215914"/>
    </source>
</evidence>
<name>A0A9K3ICR6_HELAN</name>
<sequence>MHIITSTPPLSSSFNHSPCLFHDTLLPKCSCSCSYSCSCCCYAANISVHDRLATVNPRFLHKGLSQSALIQSSLCKRFIFQGGFRKYYKNIYGFSSFDDLDESYYEKVCAFKERQRGFVQKKKEHILSNVVDDCEVMLSLITDEVGLECTDVKNRKKITKEKKSVGLGVVKMKSLKESENLDLRKEGSFGESEGNKDFEVKSDCYYVGQTSSSAYKNDSRKDCTDGVVKMKYLKESENLDLGKEGSFGESEGNKDFEVKSDCYYVGQTSSSAYKNDSRKDCIDGVVKMKYLKESENLDLRKEGSFGESKSNKDFEVKSDCYYVGQTSSSAYKNGSRKDCVDGVVKMKYLKESENLDLGKEGSFGESEGNKDFEVKSDCYCVGQMSSSEYKNDLRKYCKGRIDKVVKMKSLQESENLDLRKEGSFGESEVNKDFEVKSDCYYVGQTSLGEYKKDLRKDGKGRNDGVVGKIERRQESVREPEGLLEKDNVNGCYGVSVGASQRESNVSSDWRKKSEKKPNKESSQHVSNASANIEPCCRKHSDEIFNITDETGSRMKYKRFTDTSNNDNSVVESTFTTENKLTVIPEAMVSKPTSTEDNKDDGSGTCGQKDGGSRHSSQGSGPKGPSDEMWHVTDASTQEPSEPDNTVQTSGSSENGEPVKTGNRSLWTVIGDMVRLQWKPSRSGSHTPTSGGAKGSSCFSTSSETWFSSREPDDSNDEDVKKSIIKGLDSSLPEGPSRKTCLPMIKESSFSLKRSPKIKNTVKTDPDQLTELKRRKLVHKDQVFKDDFDKWEETYNLENERQKEDEMFMKEALLEAKRAADVWEVPVGAVLVKDGKIIARGYNMVEQLQDSTAHAEMICIRKASTVSSSWRLSDTTLYVTLEPCPMCAGAILQARIHTVVWGAPNKLLGADGSWVRLFCDGDGGSSSMPPNMPCAPPHPFHPNMTVRRGVLAAECAEVMQQFFRLRRKKKTEPEPEPPNLPSSISVSHHHQQHHSNFLSKLHHAFKVIFCL</sequence>
<dbReference type="PANTHER" id="PTHR11079:SF161">
    <property type="entry name" value="CMP_DCMP-TYPE DEAMINASE DOMAIN-CONTAINING PROTEIN"/>
    <property type="match status" value="1"/>
</dbReference>
<comment type="subunit">
    <text evidence="2">Homodimer.</text>
</comment>
<evidence type="ECO:0000256" key="2">
    <source>
        <dbReference type="ARBA" id="ARBA00011738"/>
    </source>
</evidence>
<dbReference type="OrthoDB" id="408702at2759"/>
<feature type="region of interest" description="Disordered" evidence="9">
    <location>
        <begin position="966"/>
        <end position="987"/>
    </location>
</feature>
<dbReference type="GO" id="GO:0052717">
    <property type="term" value="F:tRNA-specific adenosine-34 deaminase activity"/>
    <property type="evidence" value="ECO:0007669"/>
    <property type="project" value="UniProtKB-EC"/>
</dbReference>
<evidence type="ECO:0000256" key="1">
    <source>
        <dbReference type="ARBA" id="ARBA00001947"/>
    </source>
</evidence>
<comment type="cofactor">
    <cofactor evidence="1">
        <name>Zn(2+)</name>
        <dbReference type="ChEBI" id="CHEBI:29105"/>
    </cofactor>
</comment>
<dbReference type="EC" id="3.5.4.33" evidence="3"/>
<dbReference type="GO" id="GO:0046872">
    <property type="term" value="F:metal ion binding"/>
    <property type="evidence" value="ECO:0007669"/>
    <property type="project" value="UniProtKB-KW"/>
</dbReference>
<keyword evidence="12" id="KW-1185">Reference proteome</keyword>
<dbReference type="GO" id="GO:0006152">
    <property type="term" value="P:purine nucleoside catabolic process"/>
    <property type="evidence" value="ECO:0000318"/>
    <property type="project" value="GO_Central"/>
</dbReference>
<feature type="compositionally biased region" description="Basic and acidic residues" evidence="9">
    <location>
        <begin position="508"/>
        <end position="522"/>
    </location>
</feature>
<feature type="region of interest" description="Disordered" evidence="9">
    <location>
        <begin position="453"/>
        <end position="533"/>
    </location>
</feature>
<dbReference type="HAMAP" id="MF_00972">
    <property type="entry name" value="tRNA_aden_deaminase"/>
    <property type="match status" value="1"/>
</dbReference>
<keyword evidence="6 11" id="KW-0378">Hydrolase</keyword>
<accession>A0A9K3ICR6</accession>
<dbReference type="PROSITE" id="PS51747">
    <property type="entry name" value="CYT_DCMP_DEAMINASES_2"/>
    <property type="match status" value="1"/>
</dbReference>
<comment type="caution">
    <text evidence="11">The sequence shown here is derived from an EMBL/GenBank/DDBJ whole genome shotgun (WGS) entry which is preliminary data.</text>
</comment>
<organism evidence="11 12">
    <name type="scientific">Helianthus annuus</name>
    <name type="common">Common sunflower</name>
    <dbReference type="NCBI Taxonomy" id="4232"/>
    <lineage>
        <taxon>Eukaryota</taxon>
        <taxon>Viridiplantae</taxon>
        <taxon>Streptophyta</taxon>
        <taxon>Embryophyta</taxon>
        <taxon>Tracheophyta</taxon>
        <taxon>Spermatophyta</taxon>
        <taxon>Magnoliopsida</taxon>
        <taxon>eudicotyledons</taxon>
        <taxon>Gunneridae</taxon>
        <taxon>Pentapetalae</taxon>
        <taxon>asterids</taxon>
        <taxon>campanulids</taxon>
        <taxon>Asterales</taxon>
        <taxon>Asteraceae</taxon>
        <taxon>Asteroideae</taxon>
        <taxon>Heliantheae alliance</taxon>
        <taxon>Heliantheae</taxon>
        <taxon>Helianthus</taxon>
    </lineage>
</organism>
<protein>
    <recommendedName>
        <fullName evidence="3">tRNA(adenine(34)) deaminase</fullName>
        <ecNumber evidence="3">3.5.4.33</ecNumber>
    </recommendedName>
</protein>
<dbReference type="GO" id="GO:0047974">
    <property type="term" value="F:guanosine deaminase activity"/>
    <property type="evidence" value="ECO:0000318"/>
    <property type="project" value="GO_Central"/>
</dbReference>
<reference evidence="11" key="1">
    <citation type="journal article" date="2017" name="Nature">
        <title>The sunflower genome provides insights into oil metabolism, flowering and Asterid evolution.</title>
        <authorList>
            <person name="Badouin H."/>
            <person name="Gouzy J."/>
            <person name="Grassa C.J."/>
            <person name="Murat F."/>
            <person name="Staton S.E."/>
            <person name="Cottret L."/>
            <person name="Lelandais-Briere C."/>
            <person name="Owens G.L."/>
            <person name="Carrere S."/>
            <person name="Mayjonade B."/>
            <person name="Legrand L."/>
            <person name="Gill N."/>
            <person name="Kane N.C."/>
            <person name="Bowers J.E."/>
            <person name="Hubner S."/>
            <person name="Bellec A."/>
            <person name="Berard A."/>
            <person name="Berges H."/>
            <person name="Blanchet N."/>
            <person name="Boniface M.C."/>
            <person name="Brunel D."/>
            <person name="Catrice O."/>
            <person name="Chaidir N."/>
            <person name="Claudel C."/>
            <person name="Donnadieu C."/>
            <person name="Faraut T."/>
            <person name="Fievet G."/>
            <person name="Helmstetter N."/>
            <person name="King M."/>
            <person name="Knapp S.J."/>
            <person name="Lai Z."/>
            <person name="Le Paslier M.C."/>
            <person name="Lippi Y."/>
            <person name="Lorenzon L."/>
            <person name="Mandel J.R."/>
            <person name="Marage G."/>
            <person name="Marchand G."/>
            <person name="Marquand E."/>
            <person name="Bret-Mestries E."/>
            <person name="Morien E."/>
            <person name="Nambeesan S."/>
            <person name="Nguyen T."/>
            <person name="Pegot-Espagnet P."/>
            <person name="Pouilly N."/>
            <person name="Raftis F."/>
            <person name="Sallet E."/>
            <person name="Schiex T."/>
            <person name="Thomas J."/>
            <person name="Vandecasteele C."/>
            <person name="Vares D."/>
            <person name="Vear F."/>
            <person name="Vautrin S."/>
            <person name="Crespi M."/>
            <person name="Mangin B."/>
            <person name="Burke J.M."/>
            <person name="Salse J."/>
            <person name="Munos S."/>
            <person name="Vincourt P."/>
            <person name="Rieseberg L.H."/>
            <person name="Langlade N.B."/>
        </authorList>
    </citation>
    <scope>NUCLEOTIDE SEQUENCE</scope>
    <source>
        <tissue evidence="11">Leaves</tissue>
    </source>
</reference>
<evidence type="ECO:0000256" key="4">
    <source>
        <dbReference type="ARBA" id="ARBA00022694"/>
    </source>
</evidence>
<reference evidence="11" key="2">
    <citation type="submission" date="2020-06" db="EMBL/GenBank/DDBJ databases">
        <title>Helianthus annuus Genome sequencing and assembly Release 2.</title>
        <authorList>
            <person name="Gouzy J."/>
            <person name="Langlade N."/>
            <person name="Munos S."/>
        </authorList>
    </citation>
    <scope>NUCLEOTIDE SEQUENCE</scope>
    <source>
        <tissue evidence="11">Leaves</tissue>
    </source>
</reference>
<evidence type="ECO:0000313" key="11">
    <source>
        <dbReference type="EMBL" id="KAF5794161.1"/>
    </source>
</evidence>
<dbReference type="InterPro" id="IPR016193">
    <property type="entry name" value="Cytidine_deaminase-like"/>
</dbReference>
<feature type="domain" description="CMP/dCMP-type deaminase" evidence="10">
    <location>
        <begin position="802"/>
        <end position="914"/>
    </location>
</feature>
<evidence type="ECO:0000256" key="5">
    <source>
        <dbReference type="ARBA" id="ARBA00022723"/>
    </source>
</evidence>
<feature type="region of interest" description="Disordered" evidence="9">
    <location>
        <begin position="581"/>
        <end position="664"/>
    </location>
</feature>
<feature type="compositionally biased region" description="Basic and acidic residues" evidence="9">
    <location>
        <begin position="453"/>
        <end position="487"/>
    </location>
</feature>
<dbReference type="FunFam" id="3.40.140.10:FF:000005">
    <property type="entry name" value="tRNA-specific adenosine deaminase"/>
    <property type="match status" value="1"/>
</dbReference>
<keyword evidence="5" id="KW-0479">Metal-binding</keyword>
<dbReference type="AlphaFoldDB" id="A0A9K3ICR6"/>
<evidence type="ECO:0000256" key="6">
    <source>
        <dbReference type="ARBA" id="ARBA00022801"/>
    </source>
</evidence>
<feature type="compositionally biased region" description="Polar residues" evidence="9">
    <location>
        <begin position="679"/>
        <end position="689"/>
    </location>
</feature>